<name>A0A2I1HF06_9GLOM</name>
<dbReference type="PANTHER" id="PTHR14187">
    <property type="entry name" value="ALPHA KINASE/ELONGATION FACTOR 2 KINASE"/>
    <property type="match status" value="1"/>
</dbReference>
<dbReference type="EMBL" id="LLXI01002571">
    <property type="protein sequence ID" value="PKY57481.1"/>
    <property type="molecule type" value="Genomic_DNA"/>
</dbReference>
<reference evidence="1 2" key="1">
    <citation type="submission" date="2015-10" db="EMBL/GenBank/DDBJ databases">
        <title>Genome analyses suggest a sexual origin of heterokaryosis in a supposedly ancient asexual fungus.</title>
        <authorList>
            <person name="Ropars J."/>
            <person name="Sedzielewska K."/>
            <person name="Noel J."/>
            <person name="Charron P."/>
            <person name="Farinelli L."/>
            <person name="Marton T."/>
            <person name="Kruger M."/>
            <person name="Pelin A."/>
            <person name="Brachmann A."/>
            <person name="Corradi N."/>
        </authorList>
    </citation>
    <scope>NUCLEOTIDE SEQUENCE [LARGE SCALE GENOMIC DNA]</scope>
    <source>
        <strain evidence="1 2">A4</strain>
    </source>
</reference>
<dbReference type="Proteomes" id="UP000234323">
    <property type="component" value="Unassembled WGS sequence"/>
</dbReference>
<dbReference type="VEuPathDB" id="FungiDB:RhiirA1_463395"/>
<evidence type="ECO:0008006" key="3">
    <source>
        <dbReference type="Google" id="ProtNLM"/>
    </source>
</evidence>
<dbReference type="PANTHER" id="PTHR14187:SF5">
    <property type="entry name" value="HEAT SHOCK 70 KDA PROTEIN 12A"/>
    <property type="match status" value="1"/>
</dbReference>
<evidence type="ECO:0000313" key="2">
    <source>
        <dbReference type="Proteomes" id="UP000234323"/>
    </source>
</evidence>
<organism evidence="1 2">
    <name type="scientific">Rhizophagus irregularis</name>
    <dbReference type="NCBI Taxonomy" id="588596"/>
    <lineage>
        <taxon>Eukaryota</taxon>
        <taxon>Fungi</taxon>
        <taxon>Fungi incertae sedis</taxon>
        <taxon>Mucoromycota</taxon>
        <taxon>Glomeromycotina</taxon>
        <taxon>Glomeromycetes</taxon>
        <taxon>Glomerales</taxon>
        <taxon>Glomeraceae</taxon>
        <taxon>Rhizophagus</taxon>
    </lineage>
</organism>
<dbReference type="Gene3D" id="3.30.420.40">
    <property type="match status" value="2"/>
</dbReference>
<dbReference type="SUPFAM" id="SSF53067">
    <property type="entry name" value="Actin-like ATPase domain"/>
    <property type="match status" value="2"/>
</dbReference>
<dbReference type="Gene3D" id="3.90.640.10">
    <property type="entry name" value="Actin, Chain A, domain 4"/>
    <property type="match status" value="1"/>
</dbReference>
<dbReference type="VEuPathDB" id="FungiDB:RhiirFUN_019532"/>
<evidence type="ECO:0000313" key="1">
    <source>
        <dbReference type="EMBL" id="PKY57481.1"/>
    </source>
</evidence>
<sequence length="530" mass="60022">MFGALGFSYAYAKPDKAKIEIIVNDDWPGIKGFKKINTVLQYDEDYNSVTAWGAKALAGEPPKRNKKNKDLPKPVELFKFHLGRVPDSKKPKLPAKVTPERAITDYLREMGKTIKQEIGRRWPGVDFYSNVRIVVTVPAEFTEDTKTIMRQCLYNAGLIKSLGTLSLQFTTEPEAAAIHCMNVMKEHRLTTGATYLVVDCGGGTVDLTVRKLLSTDRIGETTERSGDFCGGTYVDDEFLKYLGSIVGKSAMNMLKEKNYGQINYMVQQFCSQVKIPFTGEKSDFETIEWDIDRKCPALKKYVTGSERDQLSEDDWVIELNFRTVKSFFDPVINKILGLIERQLEKCSNCSVMFLVGGRMQINDDTSYITVPPHPLAAIVSGACEYGLDMDTVTTRVLKWTYGVRICPEWKHGDPPNRKTLENRIYKFSLMASKGTEVRVDEEFSTRLYPIYPDQTAINFTFFYTSKYNAKYCDEPEMNLLGSFNVDLPDTYLGLSRPVLITLCFGAMEIVATAKNETNGKVYRTTFSNKE</sequence>
<accession>A0A2I1HF06</accession>
<dbReference type="VEuPathDB" id="FungiDB:FUN_018138"/>
<protein>
    <recommendedName>
        <fullName evidence="3">Actin-like ATPase domain-containing protein</fullName>
    </recommendedName>
</protein>
<comment type="caution">
    <text evidence="1">The sequence shown here is derived from an EMBL/GenBank/DDBJ whole genome shotgun (WGS) entry which is preliminary data.</text>
</comment>
<dbReference type="InterPro" id="IPR043129">
    <property type="entry name" value="ATPase_NBD"/>
</dbReference>
<keyword evidence="2" id="KW-1185">Reference proteome</keyword>
<dbReference type="AlphaFoldDB" id="A0A2I1HF06"/>
<proteinExistence type="predicted"/>
<gene>
    <name evidence="1" type="ORF">RhiirA4_429023</name>
</gene>